<feature type="chain" id="PRO_5025027311" description="SmpA/OmlA family protein" evidence="1">
    <location>
        <begin position="22"/>
        <end position="154"/>
    </location>
</feature>
<evidence type="ECO:0008006" key="4">
    <source>
        <dbReference type="Google" id="ProtNLM"/>
    </source>
</evidence>
<protein>
    <recommendedName>
        <fullName evidence="4">SmpA/OmlA family protein</fullName>
    </recommendedName>
</protein>
<evidence type="ECO:0000256" key="1">
    <source>
        <dbReference type="SAM" id="SignalP"/>
    </source>
</evidence>
<reference evidence="2 3" key="1">
    <citation type="submission" date="2018-10" db="EMBL/GenBank/DDBJ databases">
        <title>Genomic Encyclopedia of Archaeal and Bacterial Type Strains, Phase II (KMG-II): from individual species to whole genera.</title>
        <authorList>
            <person name="Goeker M."/>
        </authorList>
    </citation>
    <scope>NUCLEOTIDE SEQUENCE [LARGE SCALE GENOMIC DNA]</scope>
    <source>
        <strain evidence="2 3">DSM 14954</strain>
    </source>
</reference>
<dbReference type="EMBL" id="RBIL01000001">
    <property type="protein sequence ID" value="RKQ93483.1"/>
    <property type="molecule type" value="Genomic_DNA"/>
</dbReference>
<keyword evidence="3" id="KW-1185">Reference proteome</keyword>
<keyword evidence="1" id="KW-0732">Signal</keyword>
<dbReference type="PROSITE" id="PS51257">
    <property type="entry name" value="PROKAR_LIPOPROTEIN"/>
    <property type="match status" value="1"/>
</dbReference>
<dbReference type="OrthoDB" id="9856633at2"/>
<feature type="signal peptide" evidence="1">
    <location>
        <begin position="1"/>
        <end position="21"/>
    </location>
</feature>
<dbReference type="Proteomes" id="UP000278962">
    <property type="component" value="Unassembled WGS sequence"/>
</dbReference>
<dbReference type="AlphaFoldDB" id="A0A660LHS8"/>
<evidence type="ECO:0000313" key="2">
    <source>
        <dbReference type="EMBL" id="RKQ93483.1"/>
    </source>
</evidence>
<evidence type="ECO:0000313" key="3">
    <source>
        <dbReference type="Proteomes" id="UP000278962"/>
    </source>
</evidence>
<proteinExistence type="predicted"/>
<accession>A0A660LHS8</accession>
<sequence>MRRFSLLVALAFFACVPNAMALIQIDRGIAGARLGASPAQVRAALGKPTKVNSGRNEFGPWQRYTFAGGIGVFFQGRKEVTSVQTTGLGDRTAKGVGVGSTQDEVVKNVPRVKCETVETSLTCHTRDLLPGQRVTDFRIEDGKVVRVTVGIVID</sequence>
<name>A0A660LHS8_9ACTN</name>
<comment type="caution">
    <text evidence="2">The sequence shown here is derived from an EMBL/GenBank/DDBJ whole genome shotgun (WGS) entry which is preliminary data.</text>
</comment>
<organism evidence="2 3">
    <name type="scientific">Solirubrobacter pauli</name>
    <dbReference type="NCBI Taxonomy" id="166793"/>
    <lineage>
        <taxon>Bacteria</taxon>
        <taxon>Bacillati</taxon>
        <taxon>Actinomycetota</taxon>
        <taxon>Thermoleophilia</taxon>
        <taxon>Solirubrobacterales</taxon>
        <taxon>Solirubrobacteraceae</taxon>
        <taxon>Solirubrobacter</taxon>
    </lineage>
</organism>
<gene>
    <name evidence="2" type="ORF">C8N24_3350</name>
</gene>
<dbReference type="RefSeq" id="WP_147447837.1">
    <property type="nucleotide sequence ID" value="NZ_RBIL01000001.1"/>
</dbReference>